<dbReference type="Proteomes" id="UP000823914">
    <property type="component" value="Unassembled WGS sequence"/>
</dbReference>
<reference evidence="2" key="1">
    <citation type="journal article" date="2021" name="PeerJ">
        <title>Extensive microbial diversity within the chicken gut microbiome revealed by metagenomics and culture.</title>
        <authorList>
            <person name="Gilroy R."/>
            <person name="Ravi A."/>
            <person name="Getino M."/>
            <person name="Pursley I."/>
            <person name="Horton D.L."/>
            <person name="Alikhan N.F."/>
            <person name="Baker D."/>
            <person name="Gharbi K."/>
            <person name="Hall N."/>
            <person name="Watson M."/>
            <person name="Adriaenssens E.M."/>
            <person name="Foster-Nyarko E."/>
            <person name="Jarju S."/>
            <person name="Secka A."/>
            <person name="Antonio M."/>
            <person name="Oren A."/>
            <person name="Chaudhuri R.R."/>
            <person name="La Ragione R."/>
            <person name="Hildebrand F."/>
            <person name="Pallen M.J."/>
        </authorList>
    </citation>
    <scope>NUCLEOTIDE SEQUENCE</scope>
    <source>
        <strain evidence="2">Gambia15-2214</strain>
    </source>
</reference>
<evidence type="ECO:0000313" key="3">
    <source>
        <dbReference type="Proteomes" id="UP000823914"/>
    </source>
</evidence>
<dbReference type="InterPro" id="IPR027381">
    <property type="entry name" value="LytR/CpsA/Psr_C"/>
</dbReference>
<name>A0A9E2NYU1_9SPIR</name>
<protein>
    <submittedName>
        <fullName evidence="2">LytR C-terminal domain-containing protein</fullName>
    </submittedName>
</protein>
<organism evidence="2 3">
    <name type="scientific">Candidatus Treponema excrementipullorum</name>
    <dbReference type="NCBI Taxonomy" id="2838768"/>
    <lineage>
        <taxon>Bacteria</taxon>
        <taxon>Pseudomonadati</taxon>
        <taxon>Spirochaetota</taxon>
        <taxon>Spirochaetia</taxon>
        <taxon>Spirochaetales</taxon>
        <taxon>Treponemataceae</taxon>
        <taxon>Treponema</taxon>
    </lineage>
</organism>
<dbReference type="Pfam" id="PF13399">
    <property type="entry name" value="LytR_C"/>
    <property type="match status" value="1"/>
</dbReference>
<evidence type="ECO:0000313" key="2">
    <source>
        <dbReference type="EMBL" id="MBU3849947.1"/>
    </source>
</evidence>
<gene>
    <name evidence="2" type="ORF">IAA16_05220</name>
</gene>
<evidence type="ECO:0000259" key="1">
    <source>
        <dbReference type="Pfam" id="PF13399"/>
    </source>
</evidence>
<reference evidence="2" key="2">
    <citation type="submission" date="2021-04" db="EMBL/GenBank/DDBJ databases">
        <authorList>
            <person name="Gilroy R."/>
        </authorList>
    </citation>
    <scope>NUCLEOTIDE SEQUENCE</scope>
    <source>
        <strain evidence="2">Gambia15-2214</strain>
    </source>
</reference>
<dbReference type="Gene3D" id="3.30.70.2390">
    <property type="match status" value="1"/>
</dbReference>
<dbReference type="EMBL" id="JAHLFV010000124">
    <property type="protein sequence ID" value="MBU3849947.1"/>
    <property type="molecule type" value="Genomic_DNA"/>
</dbReference>
<accession>A0A9E2NYU1</accession>
<sequence length="210" mass="23575">IQDRYQSVLIAFFAALSKNSAVIFEDRNFRPYENLIQANVSSKDLKYLLSNVALVDSERMAQRNVTGSVRDVDGKKLLFPYYDGDLIKDTVKQTINSLSAATETMYDRIYVLEVQNGTTTQGLARNTSILLQGFGFDVLSSVNADRNDYEKTVIINHIGNEEVAKTLGDFIQCDNIITDEVLPDSAGYEVDTNVDFTIILGKDFDGRYVR</sequence>
<comment type="caution">
    <text evidence="2">The sequence shown here is derived from an EMBL/GenBank/DDBJ whole genome shotgun (WGS) entry which is preliminary data.</text>
</comment>
<proteinExistence type="predicted"/>
<feature type="domain" description="LytR/CpsA/Psr regulator C-terminal" evidence="1">
    <location>
        <begin position="112"/>
        <end position="204"/>
    </location>
</feature>
<dbReference type="AlphaFoldDB" id="A0A9E2NYU1"/>
<feature type="non-terminal residue" evidence="2">
    <location>
        <position position="1"/>
    </location>
</feature>